<protein>
    <submittedName>
        <fullName evidence="2">Uncharacterized protein</fullName>
    </submittedName>
</protein>
<dbReference type="Proteomes" id="UP000250043">
    <property type="component" value="Unassembled WGS sequence"/>
</dbReference>
<evidence type="ECO:0000313" key="3">
    <source>
        <dbReference type="Proteomes" id="UP000250043"/>
    </source>
</evidence>
<evidence type="ECO:0000313" key="2">
    <source>
        <dbReference type="EMBL" id="OCH87646.1"/>
    </source>
</evidence>
<dbReference type="EMBL" id="KV722478">
    <property type="protein sequence ID" value="OCH87646.1"/>
    <property type="molecule type" value="Genomic_DNA"/>
</dbReference>
<name>A0A8E2AMY5_9APHY</name>
<feature type="compositionally biased region" description="Polar residues" evidence="1">
    <location>
        <begin position="69"/>
        <end position="90"/>
    </location>
</feature>
<organism evidence="2 3">
    <name type="scientific">Obba rivulosa</name>
    <dbReference type="NCBI Taxonomy" id="1052685"/>
    <lineage>
        <taxon>Eukaryota</taxon>
        <taxon>Fungi</taxon>
        <taxon>Dikarya</taxon>
        <taxon>Basidiomycota</taxon>
        <taxon>Agaricomycotina</taxon>
        <taxon>Agaricomycetes</taxon>
        <taxon>Polyporales</taxon>
        <taxon>Gelatoporiaceae</taxon>
        <taxon>Obba</taxon>
    </lineage>
</organism>
<dbReference type="AlphaFoldDB" id="A0A8E2AMY5"/>
<feature type="region of interest" description="Disordered" evidence="1">
    <location>
        <begin position="214"/>
        <end position="252"/>
    </location>
</feature>
<proteinExistence type="predicted"/>
<feature type="compositionally biased region" description="Polar residues" evidence="1">
    <location>
        <begin position="49"/>
        <end position="62"/>
    </location>
</feature>
<reference evidence="2 3" key="1">
    <citation type="submission" date="2016-07" db="EMBL/GenBank/DDBJ databases">
        <title>Draft genome of the white-rot fungus Obba rivulosa 3A-2.</title>
        <authorList>
            <consortium name="DOE Joint Genome Institute"/>
            <person name="Miettinen O."/>
            <person name="Riley R."/>
            <person name="Acob R."/>
            <person name="Barry K."/>
            <person name="Cullen D."/>
            <person name="De Vries R."/>
            <person name="Hainaut M."/>
            <person name="Hatakka A."/>
            <person name="Henrissat B."/>
            <person name="Hilden K."/>
            <person name="Kuo R."/>
            <person name="Labutti K."/>
            <person name="Lipzen A."/>
            <person name="Makela M.R."/>
            <person name="Sandor L."/>
            <person name="Spatafora J.W."/>
            <person name="Grigoriev I.V."/>
            <person name="Hibbett D.S."/>
        </authorList>
    </citation>
    <scope>NUCLEOTIDE SEQUENCE [LARGE SCALE GENOMIC DNA]</scope>
    <source>
        <strain evidence="2 3">3A-2</strain>
    </source>
</reference>
<feature type="region of interest" description="Disordered" evidence="1">
    <location>
        <begin position="40"/>
        <end position="96"/>
    </location>
</feature>
<sequence length="304" mass="33546">MTADRSESGRRRQFKRITTRERRLNAVRNYLNGVVSDMETSDHAYEGPSSASSVLRDTSSRQGDLHNLGTGTSTSATSDEFDTSVPSQPATYLDDVQPITGLGTGDARQGDENETLCGWDEVFSKAGVNRSFVVDPSQPHCTCFNPASSSLRRALGDPPDPPPGFNYHTCTKQEKPLMHPVQSMRRTQPGLHEQHTAPADPEFYIAGPSHFASNVQESSTGRRNIPTEMSSTRRSTNTRGQAAISSPHPNYAQADRQIEHSPVLPPIVPDIGAYDQRTQEGMVTTFVGNVRTQRQLQRLLDHRE</sequence>
<accession>A0A8E2AMY5</accession>
<evidence type="ECO:0000256" key="1">
    <source>
        <dbReference type="SAM" id="MobiDB-lite"/>
    </source>
</evidence>
<feature type="compositionally biased region" description="Polar residues" evidence="1">
    <location>
        <begin position="214"/>
        <end position="248"/>
    </location>
</feature>
<keyword evidence="3" id="KW-1185">Reference proteome</keyword>
<gene>
    <name evidence="2" type="ORF">OBBRIDRAFT_139340</name>
</gene>